<evidence type="ECO:0000256" key="1">
    <source>
        <dbReference type="SAM" id="Phobius"/>
    </source>
</evidence>
<keyword evidence="6" id="KW-1185">Reference proteome</keyword>
<evidence type="ECO:0000313" key="5">
    <source>
        <dbReference type="EMBL" id="ERL64394.1"/>
    </source>
</evidence>
<protein>
    <submittedName>
        <fullName evidence="5">Uncharacterized protein</fullName>
    </submittedName>
</protein>
<reference evidence="6" key="1">
    <citation type="journal article" date="2013" name="Genome Announc.">
        <title>Whole-Genome Sequencing of Lactobacillus shenzhenensis Strain LY-73T.</title>
        <authorList>
            <person name="Lin Z."/>
            <person name="Liu Z."/>
            <person name="Yang R."/>
            <person name="Zou Y."/>
            <person name="Wan D."/>
            <person name="Chen J."/>
            <person name="Guo M."/>
            <person name="Zhao J."/>
            <person name="Fang C."/>
            <person name="Yang R."/>
            <person name="Liu F."/>
        </authorList>
    </citation>
    <scope>NUCLEOTIDE SEQUENCE [LARGE SCALE GENOMIC DNA]</scope>
    <source>
        <strain evidence="6">LY-73</strain>
    </source>
</reference>
<keyword evidence="1" id="KW-0472">Membrane</keyword>
<dbReference type="Proteomes" id="UP000030647">
    <property type="component" value="Unassembled WGS sequence"/>
</dbReference>
<keyword evidence="2" id="KW-0732">Signal</keyword>
<keyword evidence="1" id="KW-1133">Transmembrane helix</keyword>
<feature type="chain" id="PRO_5004655495" evidence="2">
    <location>
        <begin position="30"/>
        <end position="349"/>
    </location>
</feature>
<name>U4TJL3_9LACO</name>
<feature type="domain" description="WxL Interacting Protein host binding" evidence="4">
    <location>
        <begin position="168"/>
        <end position="300"/>
    </location>
</feature>
<evidence type="ECO:0000256" key="2">
    <source>
        <dbReference type="SAM" id="SignalP"/>
    </source>
</evidence>
<dbReference type="AlphaFoldDB" id="U4TJL3"/>
<evidence type="ECO:0000259" key="3">
    <source>
        <dbReference type="Pfam" id="PF06030"/>
    </source>
</evidence>
<dbReference type="InterPro" id="IPR021759">
    <property type="entry name" value="WxLIP_HBD"/>
</dbReference>
<dbReference type="HOGENOM" id="CLU_791780_0_0_9"/>
<feature type="signal peptide" evidence="2">
    <location>
        <begin position="1"/>
        <end position="29"/>
    </location>
</feature>
<evidence type="ECO:0000313" key="6">
    <source>
        <dbReference type="Proteomes" id="UP000030647"/>
    </source>
</evidence>
<gene>
    <name evidence="5" type="ORF">L248_0936</name>
</gene>
<evidence type="ECO:0000259" key="4">
    <source>
        <dbReference type="Pfam" id="PF11797"/>
    </source>
</evidence>
<feature type="transmembrane region" description="Helical" evidence="1">
    <location>
        <begin position="313"/>
        <end position="335"/>
    </location>
</feature>
<dbReference type="OrthoDB" id="2365961at2"/>
<accession>U4TJL3</accession>
<organism evidence="5 6">
    <name type="scientific">Schleiferilactobacillus shenzhenensis LY-73</name>
    <dbReference type="NCBI Taxonomy" id="1231336"/>
    <lineage>
        <taxon>Bacteria</taxon>
        <taxon>Bacillati</taxon>
        <taxon>Bacillota</taxon>
        <taxon>Bacilli</taxon>
        <taxon>Lactobacillales</taxon>
        <taxon>Lactobacillaceae</taxon>
        <taxon>Schleiferilactobacillus</taxon>
    </lineage>
</organism>
<proteinExistence type="predicted"/>
<dbReference type="Pfam" id="PF11797">
    <property type="entry name" value="WxLIP_HBD"/>
    <property type="match status" value="1"/>
</dbReference>
<dbReference type="EMBL" id="KI271598">
    <property type="protein sequence ID" value="ERL64394.1"/>
    <property type="molecule type" value="Genomic_DNA"/>
</dbReference>
<dbReference type="eggNOG" id="COG4072">
    <property type="taxonomic scope" value="Bacteria"/>
</dbReference>
<dbReference type="Pfam" id="PF06030">
    <property type="entry name" value="WxLIP_PGBD"/>
    <property type="match status" value="1"/>
</dbReference>
<feature type="domain" description="WxL Interacting Protein peptidoglycan binding" evidence="3">
    <location>
        <begin position="38"/>
        <end position="156"/>
    </location>
</feature>
<dbReference type="STRING" id="1231336.L248_0936"/>
<sequence length="349" mass="37069">MRKVNKRRLFLLSIVWLAVCVWAAPGAQAATTSGGAAFVVTPVYPANQTGGRPGYFVLRVTPGQTYQLQVQVANLSQAEARTIRLTPVPATTTNVPDIDYTPSRQPQDPSARYTLNQFFSPPVTITLPAGTARIVTFTYAIPAQGFPGEILGSLYALDMTKTPTVKGQFTLANHFARAVGIVLSTAPGQSAAPQLALGSVVPTITGNQSAVKAVIRNEAPQSFRDLALTAQVSRTGNPSVLFKKRLTKGAMAPTSQFTLTIPAGQQLTPGHYQLTVTGTALGKTFRLVRGFTVTAAAAHQAVIVHPGAPQNRVVWWLILAAVGFGGGATVLAVMIQTRKKRGRYAVKHS</sequence>
<dbReference type="InterPro" id="IPR010317">
    <property type="entry name" value="WxLIP_PGBD"/>
</dbReference>
<keyword evidence="1" id="KW-0812">Transmembrane</keyword>